<accession>A0ABS2QHG7</accession>
<keyword evidence="11" id="KW-0969">Cilium</keyword>
<keyword evidence="9" id="KW-0472">Membrane</keyword>
<keyword evidence="8" id="KW-0653">Protein transport</keyword>
<dbReference type="InterPro" id="IPR053716">
    <property type="entry name" value="Flag_assembly_chemotaxis_eff"/>
</dbReference>
<evidence type="ECO:0000256" key="5">
    <source>
        <dbReference type="ARBA" id="ARBA00022475"/>
    </source>
</evidence>
<name>A0ABS2QHG7_9BACI</name>
<evidence type="ECO:0000256" key="9">
    <source>
        <dbReference type="ARBA" id="ARBA00023136"/>
    </source>
</evidence>
<evidence type="ECO:0000256" key="10">
    <source>
        <dbReference type="ARBA" id="ARBA00023225"/>
    </source>
</evidence>
<comment type="similarity">
    <text evidence="2">Belongs to the FliJ family.</text>
</comment>
<keyword evidence="4" id="KW-0813">Transport</keyword>
<dbReference type="Gene3D" id="1.10.287.1700">
    <property type="match status" value="1"/>
</dbReference>
<comment type="caution">
    <text evidence="11">The sequence shown here is derived from an EMBL/GenBank/DDBJ whole genome shotgun (WGS) entry which is preliminary data.</text>
</comment>
<keyword evidence="11" id="KW-0282">Flagellum</keyword>
<evidence type="ECO:0000256" key="1">
    <source>
        <dbReference type="ARBA" id="ARBA00004413"/>
    </source>
</evidence>
<evidence type="ECO:0000256" key="8">
    <source>
        <dbReference type="ARBA" id="ARBA00022927"/>
    </source>
</evidence>
<organism evidence="11 12">
    <name type="scientific">Peribacillus deserti</name>
    <dbReference type="NCBI Taxonomy" id="673318"/>
    <lineage>
        <taxon>Bacteria</taxon>
        <taxon>Bacillati</taxon>
        <taxon>Bacillota</taxon>
        <taxon>Bacilli</taxon>
        <taxon>Bacillales</taxon>
        <taxon>Bacillaceae</taxon>
        <taxon>Peribacillus</taxon>
    </lineage>
</organism>
<dbReference type="InterPro" id="IPR012823">
    <property type="entry name" value="Flagell_FliJ"/>
</dbReference>
<protein>
    <recommendedName>
        <fullName evidence="3">Flagellar FliJ protein</fullName>
    </recommendedName>
</protein>
<evidence type="ECO:0000256" key="3">
    <source>
        <dbReference type="ARBA" id="ARBA00020392"/>
    </source>
</evidence>
<dbReference type="Pfam" id="PF02050">
    <property type="entry name" value="FliJ"/>
    <property type="match status" value="1"/>
</dbReference>
<evidence type="ECO:0000256" key="7">
    <source>
        <dbReference type="ARBA" id="ARBA00022795"/>
    </source>
</evidence>
<evidence type="ECO:0000313" key="11">
    <source>
        <dbReference type="EMBL" id="MBM7692264.1"/>
    </source>
</evidence>
<dbReference type="NCBIfam" id="TIGR02473">
    <property type="entry name" value="flagell_FliJ"/>
    <property type="match status" value="1"/>
</dbReference>
<dbReference type="Proteomes" id="UP000823486">
    <property type="component" value="Unassembled WGS sequence"/>
</dbReference>
<evidence type="ECO:0000313" key="12">
    <source>
        <dbReference type="Proteomes" id="UP000823486"/>
    </source>
</evidence>
<keyword evidence="5" id="KW-1003">Cell membrane</keyword>
<proteinExistence type="inferred from homology"/>
<evidence type="ECO:0000256" key="2">
    <source>
        <dbReference type="ARBA" id="ARBA00010004"/>
    </source>
</evidence>
<keyword evidence="6" id="KW-0145">Chemotaxis</keyword>
<gene>
    <name evidence="11" type="ORF">JOC77_001694</name>
</gene>
<keyword evidence="10" id="KW-1006">Bacterial flagellum protein export</keyword>
<comment type="subcellular location">
    <subcellularLocation>
        <location evidence="1">Cell membrane</location>
        <topology evidence="1">Peripheral membrane protein</topology>
        <orientation evidence="1">Cytoplasmic side</orientation>
    </subcellularLocation>
</comment>
<keyword evidence="7" id="KW-1005">Bacterial flagellum biogenesis</keyword>
<keyword evidence="11" id="KW-0966">Cell projection</keyword>
<dbReference type="EMBL" id="JAFBFI010000006">
    <property type="protein sequence ID" value="MBM7692264.1"/>
    <property type="molecule type" value="Genomic_DNA"/>
</dbReference>
<sequence>MQYQYKFEKILSIKEKEKNDAFSKYSEALKQFEEAAEKLYKLLKKKEDLHVFQQEKLQAGLSVQDIRHHQQFMENLENIISHNQKAVIDARHRMNLFQEKLMETNVEVRKYEKIREKDLKKFIDHNKFLENSQMDEISIQQYLAGASR</sequence>
<reference evidence="11 12" key="1">
    <citation type="submission" date="2021-01" db="EMBL/GenBank/DDBJ databases">
        <title>Genomic Encyclopedia of Type Strains, Phase IV (KMG-IV): sequencing the most valuable type-strain genomes for metagenomic binning, comparative biology and taxonomic classification.</title>
        <authorList>
            <person name="Goeker M."/>
        </authorList>
    </citation>
    <scope>NUCLEOTIDE SEQUENCE [LARGE SCALE GENOMIC DNA]</scope>
    <source>
        <strain evidence="11 12">DSM 105482</strain>
    </source>
</reference>
<dbReference type="RefSeq" id="WP_204541378.1">
    <property type="nucleotide sequence ID" value="NZ_JAFBFI010000006.1"/>
</dbReference>
<keyword evidence="12" id="KW-1185">Reference proteome</keyword>
<evidence type="ECO:0000256" key="6">
    <source>
        <dbReference type="ARBA" id="ARBA00022500"/>
    </source>
</evidence>
<evidence type="ECO:0000256" key="4">
    <source>
        <dbReference type="ARBA" id="ARBA00022448"/>
    </source>
</evidence>